<proteinExistence type="predicted"/>
<organism evidence="2">
    <name type="scientific">Arundo donax</name>
    <name type="common">Giant reed</name>
    <name type="synonym">Donax arundinaceus</name>
    <dbReference type="NCBI Taxonomy" id="35708"/>
    <lineage>
        <taxon>Eukaryota</taxon>
        <taxon>Viridiplantae</taxon>
        <taxon>Streptophyta</taxon>
        <taxon>Embryophyta</taxon>
        <taxon>Tracheophyta</taxon>
        <taxon>Spermatophyta</taxon>
        <taxon>Magnoliopsida</taxon>
        <taxon>Liliopsida</taxon>
        <taxon>Poales</taxon>
        <taxon>Poaceae</taxon>
        <taxon>PACMAD clade</taxon>
        <taxon>Arundinoideae</taxon>
        <taxon>Arundineae</taxon>
        <taxon>Arundo</taxon>
    </lineage>
</organism>
<reference evidence="2" key="1">
    <citation type="submission" date="2014-09" db="EMBL/GenBank/DDBJ databases">
        <authorList>
            <person name="Magalhaes I.L.F."/>
            <person name="Oliveira U."/>
            <person name="Santos F.R."/>
            <person name="Vidigal T.H.D.A."/>
            <person name="Brescovit A.D."/>
            <person name="Santos A.J."/>
        </authorList>
    </citation>
    <scope>NUCLEOTIDE SEQUENCE</scope>
    <source>
        <tissue evidence="2">Shoot tissue taken approximately 20 cm above the soil surface</tissue>
    </source>
</reference>
<accession>A0A0A9AAC5</accession>
<dbReference type="EMBL" id="GBRH01249864">
    <property type="protein sequence ID" value="JAD48031.1"/>
    <property type="molecule type" value="Transcribed_RNA"/>
</dbReference>
<keyword evidence="1" id="KW-1133">Transmembrane helix</keyword>
<feature type="transmembrane region" description="Helical" evidence="1">
    <location>
        <begin position="12"/>
        <end position="32"/>
    </location>
</feature>
<keyword evidence="1" id="KW-0472">Membrane</keyword>
<reference evidence="2" key="2">
    <citation type="journal article" date="2015" name="Data Brief">
        <title>Shoot transcriptome of the giant reed, Arundo donax.</title>
        <authorList>
            <person name="Barrero R.A."/>
            <person name="Guerrero F.D."/>
            <person name="Moolhuijzen P."/>
            <person name="Goolsby J.A."/>
            <person name="Tidwell J."/>
            <person name="Bellgard S.E."/>
            <person name="Bellgard M.I."/>
        </authorList>
    </citation>
    <scope>NUCLEOTIDE SEQUENCE</scope>
    <source>
        <tissue evidence="2">Shoot tissue taken approximately 20 cm above the soil surface</tissue>
    </source>
</reference>
<evidence type="ECO:0000313" key="2">
    <source>
        <dbReference type="EMBL" id="JAD48031.1"/>
    </source>
</evidence>
<sequence>MLYTRPNNIHCSLMSYALYPYSLLKFLCAIYIPNFPNTYSS</sequence>
<keyword evidence="1" id="KW-0812">Transmembrane</keyword>
<name>A0A0A9AAC5_ARUDO</name>
<evidence type="ECO:0000256" key="1">
    <source>
        <dbReference type="SAM" id="Phobius"/>
    </source>
</evidence>
<dbReference type="AlphaFoldDB" id="A0A0A9AAC5"/>
<protein>
    <submittedName>
        <fullName evidence="2">Uncharacterized protein</fullName>
    </submittedName>
</protein>